<name>A0A9D1UTQ2_9MICC</name>
<sequence length="363" mass="37935">MGFAARQLIWVEPDLNGPSGGSRYNALAQAALEAAGHHVIRLGLAGDWPQPQAQQVHELTTRLRALRGEHPEATVIVDGLIGGCVPELFTGDIAPLADVLLLHLPLGAEPGAPAGVHDVEGRAVRSARAVIATSRWAAADLHSRHGRSGVVVAEPGVERQEASDQDAVEQGAFEHHVLGLGRAGVPRFVVVGSLTPRKNHELLGQALGALLHHSWELVVAGPGAETAFGARMLAELHAALPGRVLAPGALSPEQIAALLRTADLLLLPSHAETYGMVVTEAAVHGIPSFVGAGTGAEEAQDGAGLALATTSPRSWTDAVERWLRRPAFREALRSSAQSRGARVPTWQTCAETISSLAASLRTG</sequence>
<evidence type="ECO:0000313" key="4">
    <source>
        <dbReference type="Proteomes" id="UP000824151"/>
    </source>
</evidence>
<dbReference type="Gene3D" id="3.40.50.2000">
    <property type="entry name" value="Glycogen Phosphorylase B"/>
    <property type="match status" value="2"/>
</dbReference>
<proteinExistence type="predicted"/>
<dbReference type="Pfam" id="PF00534">
    <property type="entry name" value="Glycos_transf_1"/>
    <property type="match status" value="1"/>
</dbReference>
<gene>
    <name evidence="3" type="ORF">H9871_08885</name>
</gene>
<evidence type="ECO:0000256" key="1">
    <source>
        <dbReference type="ARBA" id="ARBA00022679"/>
    </source>
</evidence>
<reference evidence="3" key="1">
    <citation type="journal article" date="2021" name="PeerJ">
        <title>Extensive microbial diversity within the chicken gut microbiome revealed by metagenomics and culture.</title>
        <authorList>
            <person name="Gilroy R."/>
            <person name="Ravi A."/>
            <person name="Getino M."/>
            <person name="Pursley I."/>
            <person name="Horton D.L."/>
            <person name="Alikhan N.F."/>
            <person name="Baker D."/>
            <person name="Gharbi K."/>
            <person name="Hall N."/>
            <person name="Watson M."/>
            <person name="Adriaenssens E.M."/>
            <person name="Foster-Nyarko E."/>
            <person name="Jarju S."/>
            <person name="Secka A."/>
            <person name="Antonio M."/>
            <person name="Oren A."/>
            <person name="Chaudhuri R.R."/>
            <person name="La Ragione R."/>
            <person name="Hildebrand F."/>
            <person name="Pallen M.J."/>
        </authorList>
    </citation>
    <scope>NUCLEOTIDE SEQUENCE</scope>
    <source>
        <strain evidence="3">ChiHejej3B27-3195</strain>
    </source>
</reference>
<dbReference type="PANTHER" id="PTHR46401">
    <property type="entry name" value="GLYCOSYLTRANSFERASE WBBK-RELATED"/>
    <property type="match status" value="1"/>
</dbReference>
<keyword evidence="1" id="KW-0808">Transferase</keyword>
<dbReference type="InterPro" id="IPR001296">
    <property type="entry name" value="Glyco_trans_1"/>
</dbReference>
<evidence type="ECO:0000313" key="3">
    <source>
        <dbReference type="EMBL" id="HIX00244.1"/>
    </source>
</evidence>
<dbReference type="Proteomes" id="UP000824151">
    <property type="component" value="Unassembled WGS sequence"/>
</dbReference>
<dbReference type="PANTHER" id="PTHR46401:SF2">
    <property type="entry name" value="GLYCOSYLTRANSFERASE WBBK-RELATED"/>
    <property type="match status" value="1"/>
</dbReference>
<protein>
    <submittedName>
        <fullName evidence="3">Glycosyltransferase family 4 protein</fullName>
    </submittedName>
</protein>
<dbReference type="CDD" id="cd03801">
    <property type="entry name" value="GT4_PimA-like"/>
    <property type="match status" value="1"/>
</dbReference>
<organism evidence="3 4">
    <name type="scientific">Candidatus Nesterenkonia stercoripullorum</name>
    <dbReference type="NCBI Taxonomy" id="2838701"/>
    <lineage>
        <taxon>Bacteria</taxon>
        <taxon>Bacillati</taxon>
        <taxon>Actinomycetota</taxon>
        <taxon>Actinomycetes</taxon>
        <taxon>Micrococcales</taxon>
        <taxon>Micrococcaceae</taxon>
        <taxon>Nesterenkonia</taxon>
    </lineage>
</organism>
<comment type="caution">
    <text evidence="3">The sequence shown here is derived from an EMBL/GenBank/DDBJ whole genome shotgun (WGS) entry which is preliminary data.</text>
</comment>
<dbReference type="EMBL" id="DXGD01000329">
    <property type="protein sequence ID" value="HIX00244.1"/>
    <property type="molecule type" value="Genomic_DNA"/>
</dbReference>
<dbReference type="AlphaFoldDB" id="A0A9D1UTQ2"/>
<dbReference type="GO" id="GO:0009103">
    <property type="term" value="P:lipopolysaccharide biosynthetic process"/>
    <property type="evidence" value="ECO:0007669"/>
    <property type="project" value="TreeGrafter"/>
</dbReference>
<dbReference type="SUPFAM" id="SSF53756">
    <property type="entry name" value="UDP-Glycosyltransferase/glycogen phosphorylase"/>
    <property type="match status" value="1"/>
</dbReference>
<reference evidence="3" key="2">
    <citation type="submission" date="2021-04" db="EMBL/GenBank/DDBJ databases">
        <authorList>
            <person name="Gilroy R."/>
        </authorList>
    </citation>
    <scope>NUCLEOTIDE SEQUENCE</scope>
    <source>
        <strain evidence="3">ChiHejej3B27-3195</strain>
    </source>
</reference>
<accession>A0A9D1UTQ2</accession>
<feature type="domain" description="Glycosyl transferase family 1" evidence="2">
    <location>
        <begin position="186"/>
        <end position="338"/>
    </location>
</feature>
<dbReference type="GO" id="GO:0016757">
    <property type="term" value="F:glycosyltransferase activity"/>
    <property type="evidence" value="ECO:0007669"/>
    <property type="project" value="InterPro"/>
</dbReference>
<evidence type="ECO:0000259" key="2">
    <source>
        <dbReference type="Pfam" id="PF00534"/>
    </source>
</evidence>